<evidence type="ECO:0000259" key="2">
    <source>
        <dbReference type="PROSITE" id="PS50017"/>
    </source>
</evidence>
<reference evidence="4" key="1">
    <citation type="submission" date="2015-02" db="EMBL/GenBank/DDBJ databases">
        <title>Genome sequencing for Strongylocentrotus purpuratus.</title>
        <authorList>
            <person name="Murali S."/>
            <person name="Liu Y."/>
            <person name="Vee V."/>
            <person name="English A."/>
            <person name="Wang M."/>
            <person name="Skinner E."/>
            <person name="Han Y."/>
            <person name="Muzny D.M."/>
            <person name="Worley K.C."/>
            <person name="Gibbs R.A."/>
        </authorList>
    </citation>
    <scope>NUCLEOTIDE SEQUENCE</scope>
</reference>
<reference evidence="3" key="2">
    <citation type="submission" date="2021-01" db="UniProtKB">
        <authorList>
            <consortium name="EnsemblMetazoa"/>
        </authorList>
    </citation>
    <scope>IDENTIFICATION</scope>
</reference>
<accession>A0A7M7T0B3</accession>
<dbReference type="GO" id="GO:0005042">
    <property type="term" value="F:netrin receptor activity"/>
    <property type="evidence" value="ECO:0007669"/>
    <property type="project" value="InterPro"/>
</dbReference>
<keyword evidence="4" id="KW-1185">Reference proteome</keyword>
<protein>
    <recommendedName>
        <fullName evidence="2">Death domain-containing protein</fullName>
    </recommendedName>
</protein>
<dbReference type="PANTHER" id="PTHR12582">
    <property type="entry name" value="NETRIN RECEPTOR UNC5"/>
    <property type="match status" value="1"/>
</dbReference>
<feature type="domain" description="Death" evidence="2">
    <location>
        <begin position="471"/>
        <end position="537"/>
    </location>
</feature>
<dbReference type="Gene3D" id="2.60.220.30">
    <property type="match status" value="1"/>
</dbReference>
<dbReference type="KEGG" id="spu:105440377"/>
<dbReference type="InterPro" id="IPR037936">
    <property type="entry name" value="UNC5A-D"/>
</dbReference>
<dbReference type="GeneID" id="105440377"/>
<evidence type="ECO:0000313" key="3">
    <source>
        <dbReference type="EnsemblMetazoa" id="XP_030844410"/>
    </source>
</evidence>
<sequence>MSFLPRLMPPSRIPVLEVRFVKKPHERKWKDVHDIDDHRFQHVKGDDDDIVFRRRTLKVAYQLGEKRSKTQVIQFSEMKKHPKVTRYFDLDLTEESDETLVTLEVILTSTKTIKFNTNFQGLDFLEAAHAQGPSGGQTMTQEPTSTTNQPLLDDRSSKNQGNLASGVGKKIQWDLLTDSPQELTLQDNEVVISCGVRFTTSGAKLSETFKVTLDHNAHFTNPRRAEIVFYTRNKDSTTFVRIPASTDGCPARCDVRSKDLDLYVDHFSDWWIVAVFTRYFIGKRVRCTPYIRPPVTKGLTHLLLLCIYDDLLDVNKKINEEMKEYRKLYPPQPMFVEWRSGDINIELFDGSKENKENIDKQIVGERDMYLFESKQFSFEVKPLESGTSQRFLEFTLDQRKSSSYPTLIRFDLKYDATTNVDMTTAAGAASCTMDAGSQSAGVSTLSGPSDEQKVTDANILKLARLLPPNLWSPLYVALRIDYSIAKGIRENSREINEQYIDLLQIWKSASTRTRKDLNAILIKAEAGGFVNKYLDSV</sequence>
<dbReference type="PROSITE" id="PS50017">
    <property type="entry name" value="DEATH_DOMAIN"/>
    <property type="match status" value="1"/>
</dbReference>
<dbReference type="Proteomes" id="UP000007110">
    <property type="component" value="Unassembled WGS sequence"/>
</dbReference>
<dbReference type="PANTHER" id="PTHR12582:SF41">
    <property type="entry name" value="UNC5C-LIKE PROTEIN"/>
    <property type="match status" value="1"/>
</dbReference>
<dbReference type="InterPro" id="IPR011029">
    <property type="entry name" value="DEATH-like_dom_sf"/>
</dbReference>
<dbReference type="AlphaFoldDB" id="A0A7M7T0B3"/>
<dbReference type="EnsemblMetazoa" id="XM_030988550">
    <property type="protein sequence ID" value="XP_030844410"/>
    <property type="gene ID" value="LOC105440377"/>
</dbReference>
<feature type="compositionally biased region" description="Polar residues" evidence="1">
    <location>
        <begin position="136"/>
        <end position="150"/>
    </location>
</feature>
<dbReference type="Gene3D" id="1.10.533.10">
    <property type="entry name" value="Death Domain, Fas"/>
    <property type="match status" value="1"/>
</dbReference>
<dbReference type="InterPro" id="IPR000488">
    <property type="entry name" value="Death_dom"/>
</dbReference>
<organism evidence="3 4">
    <name type="scientific">Strongylocentrotus purpuratus</name>
    <name type="common">Purple sea urchin</name>
    <dbReference type="NCBI Taxonomy" id="7668"/>
    <lineage>
        <taxon>Eukaryota</taxon>
        <taxon>Metazoa</taxon>
        <taxon>Echinodermata</taxon>
        <taxon>Eleutherozoa</taxon>
        <taxon>Echinozoa</taxon>
        <taxon>Echinoidea</taxon>
        <taxon>Euechinoidea</taxon>
        <taxon>Echinacea</taxon>
        <taxon>Camarodonta</taxon>
        <taxon>Echinidea</taxon>
        <taxon>Strongylocentrotidae</taxon>
        <taxon>Strongylocentrotus</taxon>
    </lineage>
</organism>
<feature type="region of interest" description="Disordered" evidence="1">
    <location>
        <begin position="130"/>
        <end position="163"/>
    </location>
</feature>
<name>A0A7M7T0B3_STRPU</name>
<evidence type="ECO:0000256" key="1">
    <source>
        <dbReference type="SAM" id="MobiDB-lite"/>
    </source>
</evidence>
<dbReference type="GO" id="GO:0016020">
    <property type="term" value="C:membrane"/>
    <property type="evidence" value="ECO:0007669"/>
    <property type="project" value="InterPro"/>
</dbReference>
<dbReference type="RefSeq" id="XP_030844410.1">
    <property type="nucleotide sequence ID" value="XM_030988550.1"/>
</dbReference>
<proteinExistence type="predicted"/>
<evidence type="ECO:0000313" key="4">
    <source>
        <dbReference type="Proteomes" id="UP000007110"/>
    </source>
</evidence>
<dbReference type="InParanoid" id="A0A7M7T0B3"/>